<gene>
    <name evidence="2" type="ORF">Pen02_41520</name>
</gene>
<accession>A0ABQ4E3E7</accession>
<evidence type="ECO:0000313" key="3">
    <source>
        <dbReference type="Proteomes" id="UP000646749"/>
    </source>
</evidence>
<feature type="compositionally biased region" description="Basic residues" evidence="1">
    <location>
        <begin position="800"/>
        <end position="811"/>
    </location>
</feature>
<evidence type="ECO:0008006" key="4">
    <source>
        <dbReference type="Google" id="ProtNLM"/>
    </source>
</evidence>
<organism evidence="2 3">
    <name type="scientific">Plantactinospora endophytica</name>
    <dbReference type="NCBI Taxonomy" id="673535"/>
    <lineage>
        <taxon>Bacteria</taxon>
        <taxon>Bacillati</taxon>
        <taxon>Actinomycetota</taxon>
        <taxon>Actinomycetes</taxon>
        <taxon>Micromonosporales</taxon>
        <taxon>Micromonosporaceae</taxon>
        <taxon>Plantactinospora</taxon>
    </lineage>
</organism>
<name>A0ABQ4E3E7_9ACTN</name>
<dbReference type="EMBL" id="BONW01000019">
    <property type="protein sequence ID" value="GIG89216.1"/>
    <property type="molecule type" value="Genomic_DNA"/>
</dbReference>
<keyword evidence="3" id="KW-1185">Reference proteome</keyword>
<proteinExistence type="predicted"/>
<comment type="caution">
    <text evidence="2">The sequence shown here is derived from an EMBL/GenBank/DDBJ whole genome shotgun (WGS) entry which is preliminary data.</text>
</comment>
<evidence type="ECO:0000313" key="2">
    <source>
        <dbReference type="EMBL" id="GIG89216.1"/>
    </source>
</evidence>
<evidence type="ECO:0000256" key="1">
    <source>
        <dbReference type="SAM" id="MobiDB-lite"/>
    </source>
</evidence>
<sequence length="811" mass="88725">MIVDGQEGISSLLTNMNRFSEGLVPAGSWNDINNQAPHVIQFHVAAMAELLVGQDVFDVLELVRQHEIPPFLTGYKESQNSGLAAVIDVVALVAIGLGSRVVPADGLDADEEQGLPHPNAIIEDLCAHAREILKLTTLLGLSLGANPDLGPLAELAGQLRSSELMIRGKHYESIGEILNRGILEIPQIEETLERIVGFTYGEISAVRDTIREQYTSKKSALLDAIDHAASLHAGGTKLDASDEALARQAFNDFFISPGAPSAFSAATIASSSGVEIQRVEAVLQTFSHPISGGGAEALITSYANGSNILSGIDLLADGNGNYLMLQNGIPIDHIRRLIEKQIKASPDNNAWNIYGEQRDSFAEKFACELVAGLLGVAAPTYKGLKYLAPPRGSSDCDLSRSAVNPKVYAGDGETDGLFVVDDVAICIEVKAGSIREKARGGNALRLADDLKKTIGEATQQAQRVESLILENGGLWRKNGQWIDLSVVREVHSIAVCLDDFGPLAIAADALVRADLLPGNSIPWIVSLHDLAVAAKLFDSSASFLLYLRRRTEPQAARLFVAVDELDVLMWFLKGGLYFTADPDLLHQRFPESSPPRTGERRRFKKEVPTRVGTLTDDLDAWMYFTEGSSAIEASRPTRSEEPGIERILRYLEANRKPGWLRFGADLANYSSDAQRRLARSIQKVVDNTREDNGFHTLAQGFLTPWGQGMFFVGSQPEGYPDAKRRLSEYMKAKKHQLRADRVLGVLVDVGGSIVETDYQNDPWKPDEELDKLVADMRLVPAERMSQPTGRPRPWRANGRTNRRNGKGKRNK</sequence>
<dbReference type="Proteomes" id="UP000646749">
    <property type="component" value="Unassembled WGS sequence"/>
</dbReference>
<protein>
    <recommendedName>
        <fullName evidence="4">Preprotein translocase subunit SecA</fullName>
    </recommendedName>
</protein>
<feature type="region of interest" description="Disordered" evidence="1">
    <location>
        <begin position="779"/>
        <end position="811"/>
    </location>
</feature>
<reference evidence="2 3" key="1">
    <citation type="submission" date="2021-01" db="EMBL/GenBank/DDBJ databases">
        <title>Whole genome shotgun sequence of Plantactinospora endophytica NBRC 110450.</title>
        <authorList>
            <person name="Komaki H."/>
            <person name="Tamura T."/>
        </authorList>
    </citation>
    <scope>NUCLEOTIDE SEQUENCE [LARGE SCALE GENOMIC DNA]</scope>
    <source>
        <strain evidence="2 3">NBRC 110450</strain>
    </source>
</reference>
<dbReference type="RefSeq" id="WP_203867700.1">
    <property type="nucleotide sequence ID" value="NZ_BONW01000019.1"/>
</dbReference>